<evidence type="ECO:0000313" key="2">
    <source>
        <dbReference type="Proteomes" id="UP000663879"/>
    </source>
</evidence>
<reference evidence="1" key="1">
    <citation type="submission" date="2021-02" db="EMBL/GenBank/DDBJ databases">
        <authorList>
            <person name="Nowell W R."/>
        </authorList>
    </citation>
    <scope>NUCLEOTIDE SEQUENCE</scope>
    <source>
        <strain evidence="1">Ploen Becks lab</strain>
    </source>
</reference>
<name>A0A814NJ69_9BILA</name>
<feature type="non-terminal residue" evidence="1">
    <location>
        <position position="1"/>
    </location>
</feature>
<dbReference type="EMBL" id="CAJNOC010007226">
    <property type="protein sequence ID" value="CAF1094402.1"/>
    <property type="molecule type" value="Genomic_DNA"/>
</dbReference>
<protein>
    <submittedName>
        <fullName evidence="1">Uncharacterized protein</fullName>
    </submittedName>
</protein>
<sequence length="181" mass="20532">WGIFAILCNCNVAENLNVAENSNVTETSNVAENCEGDISLVNDDLCSMVDDSNGSNMISPKQPSKSTQKQNQIITNLGPEEIPKMLEFCLNFAKIFAKTKDLCELPLFFDDTSQTLQMLSKKYPTITLASEKNNYFDLMLSNLQESDTKIFRRLIVNFKPQLEIWAQNCKQLMLEKFGQKI</sequence>
<dbReference type="Proteomes" id="UP000663879">
    <property type="component" value="Unassembled WGS sequence"/>
</dbReference>
<comment type="caution">
    <text evidence="1">The sequence shown here is derived from an EMBL/GenBank/DDBJ whole genome shotgun (WGS) entry which is preliminary data.</text>
</comment>
<proteinExistence type="predicted"/>
<organism evidence="1 2">
    <name type="scientific">Brachionus calyciflorus</name>
    <dbReference type="NCBI Taxonomy" id="104777"/>
    <lineage>
        <taxon>Eukaryota</taxon>
        <taxon>Metazoa</taxon>
        <taxon>Spiralia</taxon>
        <taxon>Gnathifera</taxon>
        <taxon>Rotifera</taxon>
        <taxon>Eurotatoria</taxon>
        <taxon>Monogononta</taxon>
        <taxon>Pseudotrocha</taxon>
        <taxon>Ploima</taxon>
        <taxon>Brachionidae</taxon>
        <taxon>Brachionus</taxon>
    </lineage>
</organism>
<dbReference type="AlphaFoldDB" id="A0A814NJ69"/>
<keyword evidence="2" id="KW-1185">Reference proteome</keyword>
<evidence type="ECO:0000313" key="1">
    <source>
        <dbReference type="EMBL" id="CAF1094402.1"/>
    </source>
</evidence>
<accession>A0A814NJ69</accession>
<gene>
    <name evidence="1" type="ORF">OXX778_LOCUS20830</name>
</gene>